<feature type="compositionally biased region" description="Polar residues" evidence="1">
    <location>
        <begin position="213"/>
        <end position="224"/>
    </location>
</feature>
<accession>A0A194S5Y5</accession>
<protein>
    <submittedName>
        <fullName evidence="2">Uncharacterized protein</fullName>
    </submittedName>
</protein>
<reference evidence="2 3" key="1">
    <citation type="journal article" date="2015" name="Front. Microbiol.">
        <title>Genome sequence of the plant growth promoting endophytic yeast Rhodotorula graminis WP1.</title>
        <authorList>
            <person name="Firrincieli A."/>
            <person name="Otillar R."/>
            <person name="Salamov A."/>
            <person name="Schmutz J."/>
            <person name="Khan Z."/>
            <person name="Redman R.S."/>
            <person name="Fleck N.D."/>
            <person name="Lindquist E."/>
            <person name="Grigoriev I.V."/>
            <person name="Doty S.L."/>
        </authorList>
    </citation>
    <scope>NUCLEOTIDE SEQUENCE [LARGE SCALE GENOMIC DNA]</scope>
    <source>
        <strain evidence="2 3">WP1</strain>
    </source>
</reference>
<name>A0A194S5Y5_RHOGW</name>
<proteinExistence type="predicted"/>
<keyword evidence="3" id="KW-1185">Reference proteome</keyword>
<dbReference type="OMA" id="GYLAPAC"/>
<evidence type="ECO:0000256" key="1">
    <source>
        <dbReference type="SAM" id="MobiDB-lite"/>
    </source>
</evidence>
<feature type="region of interest" description="Disordered" evidence="1">
    <location>
        <begin position="184"/>
        <end position="325"/>
    </location>
</feature>
<organism evidence="2 3">
    <name type="scientific">Rhodotorula graminis (strain WP1)</name>
    <dbReference type="NCBI Taxonomy" id="578459"/>
    <lineage>
        <taxon>Eukaryota</taxon>
        <taxon>Fungi</taxon>
        <taxon>Dikarya</taxon>
        <taxon>Basidiomycota</taxon>
        <taxon>Pucciniomycotina</taxon>
        <taxon>Microbotryomycetes</taxon>
        <taxon>Sporidiobolales</taxon>
        <taxon>Sporidiobolaceae</taxon>
        <taxon>Rhodotorula</taxon>
    </lineage>
</organism>
<feature type="compositionally biased region" description="Acidic residues" evidence="1">
    <location>
        <begin position="252"/>
        <end position="269"/>
    </location>
</feature>
<evidence type="ECO:0000313" key="3">
    <source>
        <dbReference type="Proteomes" id="UP000053890"/>
    </source>
</evidence>
<dbReference type="Proteomes" id="UP000053890">
    <property type="component" value="Unassembled WGS sequence"/>
</dbReference>
<evidence type="ECO:0000313" key="2">
    <source>
        <dbReference type="EMBL" id="KPV75997.1"/>
    </source>
</evidence>
<dbReference type="GeneID" id="28977057"/>
<dbReference type="OrthoDB" id="2574879at2759"/>
<dbReference type="RefSeq" id="XP_018272046.1">
    <property type="nucleotide sequence ID" value="XM_018416609.1"/>
</dbReference>
<feature type="region of interest" description="Disordered" evidence="1">
    <location>
        <begin position="120"/>
        <end position="144"/>
    </location>
</feature>
<dbReference type="InterPro" id="IPR031349">
    <property type="entry name" value="Tfb6"/>
</dbReference>
<dbReference type="Pfam" id="PF17110">
    <property type="entry name" value="TFB6"/>
    <property type="match status" value="1"/>
</dbReference>
<feature type="compositionally biased region" description="Acidic residues" evidence="1">
    <location>
        <begin position="342"/>
        <end position="368"/>
    </location>
</feature>
<dbReference type="AlphaFoldDB" id="A0A194S5Y5"/>
<feature type="region of interest" description="Disordered" evidence="1">
    <location>
        <begin position="342"/>
        <end position="373"/>
    </location>
</feature>
<feature type="compositionally biased region" description="Low complexity" evidence="1">
    <location>
        <begin position="270"/>
        <end position="303"/>
    </location>
</feature>
<dbReference type="EMBL" id="KQ474077">
    <property type="protein sequence ID" value="KPV75997.1"/>
    <property type="molecule type" value="Genomic_DNA"/>
</dbReference>
<gene>
    <name evidence="2" type="ORF">RHOBADRAFT_52999</name>
</gene>
<sequence length="399" mass="42876">MPKPPLTATQESRLIRYLDQELLRLSGGFESRHSGPSARLPTLASFLDTILPLLAFVLSIPAAPPSHSLRVAYLLQLTGYLAPACDGYTLDDSTLPHLFDALACFDHGWAAVLEGRDWDSARGAPAPPSPAPPQRDAHQGAPPLRTTDRVRLDSLVRDLQGVLAVSLGLPEFVPLENDPFQQVLRQRDLVAPPRVSEPDERHDGDDEMELASGATTPSLMSDASTAGDPTDDDAMSLDASVATPSEVINPDDALDGDNEDDEDGVDFEEVLPPSSSSSSFPSRTTTTTNSRFPDAYADPPAADGSFSLHFTGVPPPTLQDGELSLAGGQTPFVAQQRGFDPDAEYPLSEEEGDPIVEGDEHEQEDGMSDETKRRLEGVFERTQALLRELRTTAEAEAGA</sequence>